<organism evidence="2">
    <name type="scientific">freshwater metagenome</name>
    <dbReference type="NCBI Taxonomy" id="449393"/>
    <lineage>
        <taxon>unclassified sequences</taxon>
        <taxon>metagenomes</taxon>
        <taxon>ecological metagenomes</taxon>
    </lineage>
</organism>
<reference evidence="2" key="1">
    <citation type="submission" date="2020-05" db="EMBL/GenBank/DDBJ databases">
        <authorList>
            <person name="Chiriac C."/>
            <person name="Salcher M."/>
            <person name="Ghai R."/>
            <person name="Kavagutti S V."/>
        </authorList>
    </citation>
    <scope>NUCLEOTIDE SEQUENCE</scope>
</reference>
<feature type="region of interest" description="Disordered" evidence="1">
    <location>
        <begin position="1"/>
        <end position="39"/>
    </location>
</feature>
<gene>
    <name evidence="2" type="ORF">UFOPK4121_01600</name>
</gene>
<evidence type="ECO:0000313" key="2">
    <source>
        <dbReference type="EMBL" id="CAB5033087.1"/>
    </source>
</evidence>
<name>A0A6J7RW22_9ZZZZ</name>
<protein>
    <submittedName>
        <fullName evidence="2">Unannotated protein</fullName>
    </submittedName>
</protein>
<dbReference type="EMBL" id="CAFBPQ010000087">
    <property type="protein sequence ID" value="CAB5033087.1"/>
    <property type="molecule type" value="Genomic_DNA"/>
</dbReference>
<dbReference type="AlphaFoldDB" id="A0A6J7RW22"/>
<proteinExistence type="predicted"/>
<accession>A0A6J7RW22</accession>
<sequence>MPNNPLYAAGMRIDPPPSPPVHIGKSPAATAAADPPDDPPGVRVKFQGLRVMPFRGVLVKLTVPNSAAVVRPAMTAPAVRKRVTSESVTLATRSL</sequence>
<evidence type="ECO:0000256" key="1">
    <source>
        <dbReference type="SAM" id="MobiDB-lite"/>
    </source>
</evidence>